<dbReference type="SUPFAM" id="SSF51230">
    <property type="entry name" value="Single hybrid motif"/>
    <property type="match status" value="1"/>
</dbReference>
<dbReference type="CDD" id="cd06850">
    <property type="entry name" value="biotinyl_domain"/>
    <property type="match status" value="1"/>
</dbReference>
<dbReference type="InterPro" id="IPR050709">
    <property type="entry name" value="Biotin_Carboxyl_Carrier/Decarb"/>
</dbReference>
<protein>
    <recommendedName>
        <fullName evidence="2">Lipoyl-binding domain-containing protein</fullName>
    </recommendedName>
</protein>
<keyword evidence="1" id="KW-0092">Biotin</keyword>
<name>A0A150QFU2_SORCE</name>
<gene>
    <name evidence="3" type="ORF">BE15_39200</name>
</gene>
<evidence type="ECO:0000256" key="1">
    <source>
        <dbReference type="ARBA" id="ARBA00023267"/>
    </source>
</evidence>
<organism evidence="3 4">
    <name type="scientific">Sorangium cellulosum</name>
    <name type="common">Polyangium cellulosum</name>
    <dbReference type="NCBI Taxonomy" id="56"/>
    <lineage>
        <taxon>Bacteria</taxon>
        <taxon>Pseudomonadati</taxon>
        <taxon>Myxococcota</taxon>
        <taxon>Polyangia</taxon>
        <taxon>Polyangiales</taxon>
        <taxon>Polyangiaceae</taxon>
        <taxon>Sorangium</taxon>
    </lineage>
</organism>
<proteinExistence type="predicted"/>
<dbReference type="PANTHER" id="PTHR45266:SF3">
    <property type="entry name" value="OXALOACETATE DECARBOXYLASE ALPHA CHAIN"/>
    <property type="match status" value="1"/>
</dbReference>
<evidence type="ECO:0000259" key="2">
    <source>
        <dbReference type="PROSITE" id="PS50968"/>
    </source>
</evidence>
<dbReference type="InterPro" id="IPR011053">
    <property type="entry name" value="Single_hybrid_motif"/>
</dbReference>
<dbReference type="Gene3D" id="2.40.50.100">
    <property type="match status" value="1"/>
</dbReference>
<comment type="caution">
    <text evidence="3">The sequence shown here is derived from an EMBL/GenBank/DDBJ whole genome shotgun (WGS) entry which is preliminary data.</text>
</comment>
<evidence type="ECO:0000313" key="3">
    <source>
        <dbReference type="EMBL" id="KYF66865.1"/>
    </source>
</evidence>
<dbReference type="InterPro" id="IPR000089">
    <property type="entry name" value="Biotin_lipoyl"/>
</dbReference>
<feature type="domain" description="Lipoyl-binding" evidence="2">
    <location>
        <begin position="89"/>
        <end position="167"/>
    </location>
</feature>
<dbReference type="EMBL" id="JEMA01000704">
    <property type="protein sequence ID" value="KYF66865.1"/>
    <property type="molecule type" value="Genomic_DNA"/>
</dbReference>
<dbReference type="AlphaFoldDB" id="A0A150QFU2"/>
<reference evidence="3 4" key="1">
    <citation type="submission" date="2014-02" db="EMBL/GenBank/DDBJ databases">
        <title>The small core and large imbalanced accessory genome model reveals a collaborative survival strategy of Sorangium cellulosum strains in nature.</title>
        <authorList>
            <person name="Han K."/>
            <person name="Peng R."/>
            <person name="Blom J."/>
            <person name="Li Y.-Z."/>
        </authorList>
    </citation>
    <scope>NUCLEOTIDE SEQUENCE [LARGE SCALE GENOMIC DNA]</scope>
    <source>
        <strain evidence="3 4">So0008-312</strain>
    </source>
</reference>
<dbReference type="RefSeq" id="WP_061610245.1">
    <property type="nucleotide sequence ID" value="NZ_CP162579.1"/>
</dbReference>
<dbReference type="FunFam" id="2.40.50.100:FF:000003">
    <property type="entry name" value="Acetyl-CoA carboxylase biotin carboxyl carrier protein"/>
    <property type="match status" value="1"/>
</dbReference>
<evidence type="ECO:0000313" key="4">
    <source>
        <dbReference type="Proteomes" id="UP000075260"/>
    </source>
</evidence>
<dbReference type="Pfam" id="PF00364">
    <property type="entry name" value="Biotin_lipoyl"/>
    <property type="match status" value="1"/>
</dbReference>
<accession>A0A150QFU2</accession>
<sequence length="167" mass="17322">MRYNVTLPSGREIPVDVTHLPDGQVQVSVEGRTLAADAFGQGASVHLRLDGRGVELRLDGAPPDVGVVANGRRFTARVESERARDLRSAASAGPATGEGLVTSPMPGRVLKVLVSEGDEVLAGAPLVVVEAMKMENELSAARSGVVKKIYATPGTAVESGARLVEVG</sequence>
<dbReference type="PANTHER" id="PTHR45266">
    <property type="entry name" value="OXALOACETATE DECARBOXYLASE ALPHA CHAIN"/>
    <property type="match status" value="1"/>
</dbReference>
<dbReference type="Proteomes" id="UP000075260">
    <property type="component" value="Unassembled WGS sequence"/>
</dbReference>
<dbReference type="PROSITE" id="PS50968">
    <property type="entry name" value="BIOTINYL_LIPOYL"/>
    <property type="match status" value="1"/>
</dbReference>